<accession>A0A6L2N008</accession>
<gene>
    <name evidence="1" type="ORF">Tci_050947</name>
</gene>
<organism evidence="1">
    <name type="scientific">Tanacetum cinerariifolium</name>
    <name type="common">Dalmatian daisy</name>
    <name type="synonym">Chrysanthemum cinerariifolium</name>
    <dbReference type="NCBI Taxonomy" id="118510"/>
    <lineage>
        <taxon>Eukaryota</taxon>
        <taxon>Viridiplantae</taxon>
        <taxon>Streptophyta</taxon>
        <taxon>Embryophyta</taxon>
        <taxon>Tracheophyta</taxon>
        <taxon>Spermatophyta</taxon>
        <taxon>Magnoliopsida</taxon>
        <taxon>eudicotyledons</taxon>
        <taxon>Gunneridae</taxon>
        <taxon>Pentapetalae</taxon>
        <taxon>asterids</taxon>
        <taxon>campanulids</taxon>
        <taxon>Asterales</taxon>
        <taxon>Asteraceae</taxon>
        <taxon>Asteroideae</taxon>
        <taxon>Anthemideae</taxon>
        <taxon>Anthemidinae</taxon>
        <taxon>Tanacetum</taxon>
    </lineage>
</organism>
<proteinExistence type="predicted"/>
<dbReference type="AlphaFoldDB" id="A0A6L2N008"/>
<evidence type="ECO:0000313" key="1">
    <source>
        <dbReference type="EMBL" id="GEU78969.1"/>
    </source>
</evidence>
<comment type="caution">
    <text evidence="1">The sequence shown here is derived from an EMBL/GenBank/DDBJ whole genome shotgun (WGS) entry which is preliminary data.</text>
</comment>
<protein>
    <recommendedName>
        <fullName evidence="2">Reverse transcriptase domain-containing protein</fullName>
    </recommendedName>
</protein>
<reference evidence="1" key="1">
    <citation type="journal article" date="2019" name="Sci. Rep.">
        <title>Draft genome of Tanacetum cinerariifolium, the natural source of mosquito coil.</title>
        <authorList>
            <person name="Yamashiro T."/>
            <person name="Shiraishi A."/>
            <person name="Satake H."/>
            <person name="Nakayama K."/>
        </authorList>
    </citation>
    <scope>NUCLEOTIDE SEQUENCE</scope>
</reference>
<name>A0A6L2N008_TANCI</name>
<sequence>MGDENPDTILATESDEFIKSSVENLVPIPSESEGESECDVPVCKEFTTFLNILFDAEYESESSDDQSFSNEDVPEKIFSNPLFKEETIPMKIDQHPHNAESDLIESLRIHDSSLIISSKIDSLFDEFVGELTLLTSIPSGINETDCDFKEDIRLIEKLLYNNSSPRPPKEFVSANSDAEIKSFSPSPIPVKDSDSLMEEIDLSFTPDYPMPPSIEDDDYDSERDILIFEDFPRNDTLSLPKIKSFHFDVPSFSRLPAKPPDGDTGILNVKMMGDIFDQKVPMPTLMITLASHQEKSPDLLSHRGLKNFQPSDKCLMMIHGKNIPILDVPLFHFYLP</sequence>
<dbReference type="EMBL" id="BKCJ010007779">
    <property type="protein sequence ID" value="GEU78969.1"/>
    <property type="molecule type" value="Genomic_DNA"/>
</dbReference>
<evidence type="ECO:0008006" key="2">
    <source>
        <dbReference type="Google" id="ProtNLM"/>
    </source>
</evidence>